<feature type="domain" description="Spondin" evidence="2">
    <location>
        <begin position="66"/>
        <end position="181"/>
    </location>
</feature>
<organism evidence="3 4">
    <name type="scientific">Saccharophagus degradans</name>
    <dbReference type="NCBI Taxonomy" id="86304"/>
    <lineage>
        <taxon>Bacteria</taxon>
        <taxon>Pseudomonadati</taxon>
        <taxon>Pseudomonadota</taxon>
        <taxon>Gammaproteobacteria</taxon>
        <taxon>Cellvibrionales</taxon>
        <taxon>Cellvibrionaceae</taxon>
        <taxon>Saccharophagus</taxon>
    </lineage>
</organism>
<feature type="signal peptide" evidence="1">
    <location>
        <begin position="1"/>
        <end position="24"/>
    </location>
</feature>
<dbReference type="EMBL" id="JAUOPB010000011">
    <property type="protein sequence ID" value="MDO6423906.1"/>
    <property type="molecule type" value="Genomic_DNA"/>
</dbReference>
<keyword evidence="1" id="KW-0732">Signal</keyword>
<evidence type="ECO:0000256" key="1">
    <source>
        <dbReference type="SAM" id="SignalP"/>
    </source>
</evidence>
<feature type="chain" id="PRO_5043499432" evidence="1">
    <location>
        <begin position="25"/>
        <end position="244"/>
    </location>
</feature>
<sequence>MQFPARAKSSTLIAIGGLALGLTACGGSDKKTMDPEMMPEPVMASYEVTITNVTHGQPLSPPALFLHTSDVKSWMTGSSASQGLEVLAESGSTAELLAATSTINAVSGDSVIIPGDRATYTLTAELAAEGENDIELTVVSMLVNTNDAFTGVQNWHVGEMEVMDEMKALAPVYDAGTEANVETQATIPGPAAGGEGYNMERMDTDKVSMHPGVVTQADGYAESALTQAHKFDNGAMVVVVKRVQ</sequence>
<comment type="caution">
    <text evidence="3">The sequence shown here is derived from an EMBL/GenBank/DDBJ whole genome shotgun (WGS) entry which is preliminary data.</text>
</comment>
<dbReference type="AlphaFoldDB" id="A0AAW7X863"/>
<gene>
    <name evidence="3" type="ORF">Q4521_15590</name>
</gene>
<dbReference type="Pfam" id="PF06468">
    <property type="entry name" value="Spond_N"/>
    <property type="match status" value="1"/>
</dbReference>
<dbReference type="InterPro" id="IPR009465">
    <property type="entry name" value="Spondin_N"/>
</dbReference>
<evidence type="ECO:0000313" key="3">
    <source>
        <dbReference type="EMBL" id="MDO6423906.1"/>
    </source>
</evidence>
<proteinExistence type="predicted"/>
<accession>A0AAW7X863</accession>
<dbReference type="Proteomes" id="UP001169760">
    <property type="component" value="Unassembled WGS sequence"/>
</dbReference>
<protein>
    <submittedName>
        <fullName evidence="3">Spondin domain-containing protein</fullName>
    </submittedName>
</protein>
<dbReference type="Gene3D" id="2.60.40.2130">
    <property type="entry name" value="F-spondin domain"/>
    <property type="match status" value="1"/>
</dbReference>
<dbReference type="RefSeq" id="WP_303493439.1">
    <property type="nucleotide sequence ID" value="NZ_JAUOPB010000011.1"/>
</dbReference>
<dbReference type="NCBIfam" id="NF038123">
    <property type="entry name" value="NF038123_dom"/>
    <property type="match status" value="1"/>
</dbReference>
<name>A0AAW7X863_9GAMM</name>
<dbReference type="PROSITE" id="PS51257">
    <property type="entry name" value="PROKAR_LIPOPROTEIN"/>
    <property type="match status" value="1"/>
</dbReference>
<evidence type="ECO:0000259" key="2">
    <source>
        <dbReference type="Pfam" id="PF06468"/>
    </source>
</evidence>
<dbReference type="InterPro" id="IPR038678">
    <property type="entry name" value="Spondin_N_sf"/>
</dbReference>
<reference evidence="3" key="1">
    <citation type="submission" date="2023-07" db="EMBL/GenBank/DDBJ databases">
        <title>Genome content predicts the carbon catabolic preferences of heterotrophic bacteria.</title>
        <authorList>
            <person name="Gralka M."/>
        </authorList>
    </citation>
    <scope>NUCLEOTIDE SEQUENCE</scope>
    <source>
        <strain evidence="3">I3M17_2</strain>
    </source>
</reference>
<evidence type="ECO:0000313" key="4">
    <source>
        <dbReference type="Proteomes" id="UP001169760"/>
    </source>
</evidence>